<dbReference type="AlphaFoldDB" id="A0A927HGZ4"/>
<reference evidence="4" key="1">
    <citation type="submission" date="2020-08" db="EMBL/GenBank/DDBJ databases">
        <title>Sulfitobacter aestuariivivens sp. nov., isolated from a tidal flat.</title>
        <authorList>
            <person name="Park S."/>
            <person name="Yoon J.-H."/>
        </authorList>
    </citation>
    <scope>NUCLEOTIDE SEQUENCE</scope>
    <source>
        <strain evidence="4">TSTF-M16</strain>
    </source>
</reference>
<name>A0A927HGZ4_9RHOB</name>
<dbReference type="InterPro" id="IPR000182">
    <property type="entry name" value="GNAT_dom"/>
</dbReference>
<keyword evidence="1" id="KW-0808">Transferase</keyword>
<dbReference type="PROSITE" id="PS51186">
    <property type="entry name" value="GNAT"/>
    <property type="match status" value="1"/>
</dbReference>
<dbReference type="Pfam" id="PF00583">
    <property type="entry name" value="Acetyltransf_1"/>
    <property type="match status" value="1"/>
</dbReference>
<protein>
    <submittedName>
        <fullName evidence="4">GNAT family N-acetyltransferase</fullName>
    </submittedName>
</protein>
<evidence type="ECO:0000259" key="3">
    <source>
        <dbReference type="PROSITE" id="PS51186"/>
    </source>
</evidence>
<dbReference type="Gene3D" id="3.40.630.30">
    <property type="match status" value="1"/>
</dbReference>
<dbReference type="InterPro" id="IPR050832">
    <property type="entry name" value="Bact_Acetyltransf"/>
</dbReference>
<evidence type="ECO:0000313" key="4">
    <source>
        <dbReference type="EMBL" id="MBD3664750.1"/>
    </source>
</evidence>
<dbReference type="Proteomes" id="UP000635142">
    <property type="component" value="Unassembled WGS sequence"/>
</dbReference>
<evidence type="ECO:0000313" key="5">
    <source>
        <dbReference type="Proteomes" id="UP000635142"/>
    </source>
</evidence>
<feature type="domain" description="N-acetyltransferase" evidence="3">
    <location>
        <begin position="1"/>
        <end position="134"/>
    </location>
</feature>
<comment type="caution">
    <text evidence="4">The sequence shown here is derived from an EMBL/GenBank/DDBJ whole genome shotgun (WGS) entry which is preliminary data.</text>
</comment>
<proteinExistence type="predicted"/>
<keyword evidence="2" id="KW-0012">Acyltransferase</keyword>
<sequence>MPGDAVGLTACIDAAYAPFAHLDLPDVSGGVPEDIASGRVWVCEVDRVLTGGIIVSHQGSVGHLRNVAVSPERAGQGIGTRLIETAIAHLKENGVEMVNLATHSGMPQNLAYYARLGWSETGREGNKVMMQRVL</sequence>
<dbReference type="PANTHER" id="PTHR43877">
    <property type="entry name" value="AMINOALKYLPHOSPHONATE N-ACETYLTRANSFERASE-RELATED-RELATED"/>
    <property type="match status" value="1"/>
</dbReference>
<dbReference type="EMBL" id="JACTAG010000002">
    <property type="protein sequence ID" value="MBD3664750.1"/>
    <property type="molecule type" value="Genomic_DNA"/>
</dbReference>
<dbReference type="CDD" id="cd04301">
    <property type="entry name" value="NAT_SF"/>
    <property type="match status" value="1"/>
</dbReference>
<organism evidence="4 5">
    <name type="scientific">Sulfitobacter aestuariivivens</name>
    <dbReference type="NCBI Taxonomy" id="2766981"/>
    <lineage>
        <taxon>Bacteria</taxon>
        <taxon>Pseudomonadati</taxon>
        <taxon>Pseudomonadota</taxon>
        <taxon>Alphaproteobacteria</taxon>
        <taxon>Rhodobacterales</taxon>
        <taxon>Roseobacteraceae</taxon>
        <taxon>Sulfitobacter</taxon>
    </lineage>
</organism>
<accession>A0A927HGZ4</accession>
<dbReference type="GO" id="GO:0016747">
    <property type="term" value="F:acyltransferase activity, transferring groups other than amino-acyl groups"/>
    <property type="evidence" value="ECO:0007669"/>
    <property type="project" value="InterPro"/>
</dbReference>
<evidence type="ECO:0000256" key="2">
    <source>
        <dbReference type="ARBA" id="ARBA00023315"/>
    </source>
</evidence>
<dbReference type="InterPro" id="IPR016181">
    <property type="entry name" value="Acyl_CoA_acyltransferase"/>
</dbReference>
<gene>
    <name evidence="4" type="ORF">H9Q16_12520</name>
</gene>
<keyword evidence="5" id="KW-1185">Reference proteome</keyword>
<dbReference type="SUPFAM" id="SSF55729">
    <property type="entry name" value="Acyl-CoA N-acyltransferases (Nat)"/>
    <property type="match status" value="1"/>
</dbReference>
<evidence type="ECO:0000256" key="1">
    <source>
        <dbReference type="ARBA" id="ARBA00022679"/>
    </source>
</evidence>